<reference evidence="5" key="1">
    <citation type="journal article" date="2021" name="Front. Plant Sci.">
        <title>Chromosome-Scale Genome Assembly for Chinese Sour Jujube and Insights Into Its Genome Evolution and Domestication Signature.</title>
        <authorList>
            <person name="Shen L.-Y."/>
            <person name="Luo H."/>
            <person name="Wang X.-L."/>
            <person name="Wang X.-M."/>
            <person name="Qiu X.-J."/>
            <person name="Liu H."/>
            <person name="Zhou S.-S."/>
            <person name="Jia K.-H."/>
            <person name="Nie S."/>
            <person name="Bao Y.-T."/>
            <person name="Zhang R.-G."/>
            <person name="Yun Q.-Z."/>
            <person name="Chai Y.-H."/>
            <person name="Lu J.-Y."/>
            <person name="Li Y."/>
            <person name="Zhao S.-W."/>
            <person name="Mao J.-F."/>
            <person name="Jia S.-G."/>
            <person name="Mao Y.-M."/>
        </authorList>
    </citation>
    <scope>NUCLEOTIDE SEQUENCE</scope>
    <source>
        <strain evidence="5">AT0</strain>
        <tissue evidence="5">Leaf</tissue>
    </source>
</reference>
<keyword evidence="2" id="KW-0847">Vitamin C</keyword>
<dbReference type="AlphaFoldDB" id="A0A978UUX0"/>
<dbReference type="InterPro" id="IPR050295">
    <property type="entry name" value="Plant_2OG-oxidoreductases"/>
</dbReference>
<dbReference type="Pfam" id="PF14226">
    <property type="entry name" value="DIOX_N"/>
    <property type="match status" value="1"/>
</dbReference>
<dbReference type="InterPro" id="IPR027443">
    <property type="entry name" value="IPNS-like_sf"/>
</dbReference>
<evidence type="ECO:0000256" key="2">
    <source>
        <dbReference type="ARBA" id="ARBA00022896"/>
    </source>
</evidence>
<dbReference type="EMBL" id="JAEACU010000009">
    <property type="protein sequence ID" value="KAH7518670.1"/>
    <property type="molecule type" value="Genomic_DNA"/>
</dbReference>
<protein>
    <recommendedName>
        <fullName evidence="4">Non-haem dioxygenase N-terminal domain-containing protein</fullName>
    </recommendedName>
</protein>
<evidence type="ECO:0000256" key="3">
    <source>
        <dbReference type="ARBA" id="ARBA00023004"/>
    </source>
</evidence>
<comment type="caution">
    <text evidence="5">The sequence shown here is derived from an EMBL/GenBank/DDBJ whole genome shotgun (WGS) entry which is preliminary data.</text>
</comment>
<evidence type="ECO:0000313" key="6">
    <source>
        <dbReference type="Proteomes" id="UP000813462"/>
    </source>
</evidence>
<dbReference type="SUPFAM" id="SSF51197">
    <property type="entry name" value="Clavaminate synthase-like"/>
    <property type="match status" value="1"/>
</dbReference>
<dbReference type="Gene3D" id="2.60.120.330">
    <property type="entry name" value="B-lactam Antibiotic, Isopenicillin N Synthase, Chain"/>
    <property type="match status" value="2"/>
</dbReference>
<evidence type="ECO:0000259" key="4">
    <source>
        <dbReference type="Pfam" id="PF14226"/>
    </source>
</evidence>
<proteinExistence type="predicted"/>
<keyword evidence="3" id="KW-0408">Iron</keyword>
<gene>
    <name evidence="5" type="ORF">FEM48_Zijuj09G0195600</name>
</gene>
<feature type="domain" description="Non-haem dioxygenase N-terminal" evidence="4">
    <location>
        <begin position="40"/>
        <end position="146"/>
    </location>
</feature>
<evidence type="ECO:0000313" key="5">
    <source>
        <dbReference type="EMBL" id="KAH7518670.1"/>
    </source>
</evidence>
<keyword evidence="1" id="KW-0479">Metal-binding</keyword>
<accession>A0A978UUX0</accession>
<sequence>MSVKSLAESLNLTTIPSTYTFINNPRDLETVDLDNPDEQIPIIDFSLLYSSNPHQRSKVISDLGKACEDWGFFMVINHGVPKEVMDSIIEGCRGFFNLSEEEKLEFKGKQVSDPIRYGTSFHASAEEVFFWRDFLKVIVHPQFHPVNKPPGFSEVCFDYCKKTEKLTQKLLEGISESLGLEANYIDKAMNILSNGKYKSVVHRAVVNNRATRISVAIANGPSLETVVSPAPKLVDNEAHPPAFIGIKYKDYFQIQQANKLHRKSCLDSLRI</sequence>
<dbReference type="InterPro" id="IPR026992">
    <property type="entry name" value="DIOX_N"/>
</dbReference>
<dbReference type="GO" id="GO:0031418">
    <property type="term" value="F:L-ascorbic acid binding"/>
    <property type="evidence" value="ECO:0007669"/>
    <property type="project" value="UniProtKB-KW"/>
</dbReference>
<name>A0A978UUX0_ZIZJJ</name>
<dbReference type="Proteomes" id="UP000813462">
    <property type="component" value="Unassembled WGS sequence"/>
</dbReference>
<dbReference type="PANTHER" id="PTHR47991">
    <property type="entry name" value="OXOGLUTARATE/IRON-DEPENDENT DIOXYGENASE"/>
    <property type="match status" value="1"/>
</dbReference>
<dbReference type="GO" id="GO:0046872">
    <property type="term" value="F:metal ion binding"/>
    <property type="evidence" value="ECO:0007669"/>
    <property type="project" value="UniProtKB-KW"/>
</dbReference>
<organism evidence="5 6">
    <name type="scientific">Ziziphus jujuba var. spinosa</name>
    <dbReference type="NCBI Taxonomy" id="714518"/>
    <lineage>
        <taxon>Eukaryota</taxon>
        <taxon>Viridiplantae</taxon>
        <taxon>Streptophyta</taxon>
        <taxon>Embryophyta</taxon>
        <taxon>Tracheophyta</taxon>
        <taxon>Spermatophyta</taxon>
        <taxon>Magnoliopsida</taxon>
        <taxon>eudicotyledons</taxon>
        <taxon>Gunneridae</taxon>
        <taxon>Pentapetalae</taxon>
        <taxon>rosids</taxon>
        <taxon>fabids</taxon>
        <taxon>Rosales</taxon>
        <taxon>Rhamnaceae</taxon>
        <taxon>Paliureae</taxon>
        <taxon>Ziziphus</taxon>
    </lineage>
</organism>
<evidence type="ECO:0000256" key="1">
    <source>
        <dbReference type="ARBA" id="ARBA00022723"/>
    </source>
</evidence>